<dbReference type="InterPro" id="IPR000743">
    <property type="entry name" value="Glyco_hydro_28"/>
</dbReference>
<name>A0ABP8LHF9_9BACT</name>
<reference evidence="6" key="1">
    <citation type="journal article" date="2019" name="Int. J. Syst. Evol. Microbiol.">
        <title>The Global Catalogue of Microorganisms (GCM) 10K type strain sequencing project: providing services to taxonomists for standard genome sequencing and annotation.</title>
        <authorList>
            <consortium name="The Broad Institute Genomics Platform"/>
            <consortium name="The Broad Institute Genome Sequencing Center for Infectious Disease"/>
            <person name="Wu L."/>
            <person name="Ma J."/>
        </authorList>
    </citation>
    <scope>NUCLEOTIDE SEQUENCE [LARGE SCALE GENOMIC DNA]</scope>
    <source>
        <strain evidence="6">JCM 17926</strain>
    </source>
</reference>
<gene>
    <name evidence="5" type="ORF">GCM10023188_14170</name>
</gene>
<evidence type="ECO:0000256" key="4">
    <source>
        <dbReference type="RuleBase" id="RU361169"/>
    </source>
</evidence>
<evidence type="ECO:0000313" key="5">
    <source>
        <dbReference type="EMBL" id="GAA4429140.1"/>
    </source>
</evidence>
<dbReference type="Pfam" id="PF00295">
    <property type="entry name" value="Glyco_hydro_28"/>
    <property type="match status" value="1"/>
</dbReference>
<dbReference type="SUPFAM" id="SSF51126">
    <property type="entry name" value="Pectin lyase-like"/>
    <property type="match status" value="1"/>
</dbReference>
<evidence type="ECO:0000256" key="1">
    <source>
        <dbReference type="ARBA" id="ARBA00008834"/>
    </source>
</evidence>
<comment type="caution">
    <text evidence="5">The sequence shown here is derived from an EMBL/GenBank/DDBJ whole genome shotgun (WGS) entry which is preliminary data.</text>
</comment>
<dbReference type="GO" id="GO:0016787">
    <property type="term" value="F:hydrolase activity"/>
    <property type="evidence" value="ECO:0007669"/>
    <property type="project" value="UniProtKB-KW"/>
</dbReference>
<keyword evidence="3 4" id="KW-0326">Glycosidase</keyword>
<dbReference type="PANTHER" id="PTHR31339">
    <property type="entry name" value="PECTIN LYASE-RELATED"/>
    <property type="match status" value="1"/>
</dbReference>
<dbReference type="InterPro" id="IPR051801">
    <property type="entry name" value="GH28_Enzymes"/>
</dbReference>
<organism evidence="5 6">
    <name type="scientific">Pontibacter saemangeumensis</name>
    <dbReference type="NCBI Taxonomy" id="1084525"/>
    <lineage>
        <taxon>Bacteria</taxon>
        <taxon>Pseudomonadati</taxon>
        <taxon>Bacteroidota</taxon>
        <taxon>Cytophagia</taxon>
        <taxon>Cytophagales</taxon>
        <taxon>Hymenobacteraceae</taxon>
        <taxon>Pontibacter</taxon>
    </lineage>
</organism>
<evidence type="ECO:0000313" key="6">
    <source>
        <dbReference type="Proteomes" id="UP001500552"/>
    </source>
</evidence>
<dbReference type="InterPro" id="IPR011050">
    <property type="entry name" value="Pectin_lyase_fold/virulence"/>
</dbReference>
<accession>A0ABP8LHF9</accession>
<dbReference type="InterPro" id="IPR012334">
    <property type="entry name" value="Pectin_lyas_fold"/>
</dbReference>
<dbReference type="PANTHER" id="PTHR31339:SF9">
    <property type="entry name" value="PLASMIN AND FIBRONECTIN-BINDING PROTEIN A"/>
    <property type="match status" value="1"/>
</dbReference>
<evidence type="ECO:0000256" key="3">
    <source>
        <dbReference type="ARBA" id="ARBA00023295"/>
    </source>
</evidence>
<keyword evidence="6" id="KW-1185">Reference proteome</keyword>
<dbReference type="Proteomes" id="UP001500552">
    <property type="component" value="Unassembled WGS sequence"/>
</dbReference>
<dbReference type="RefSeq" id="WP_345157870.1">
    <property type="nucleotide sequence ID" value="NZ_BAABHC010000005.1"/>
</dbReference>
<dbReference type="SMART" id="SM00710">
    <property type="entry name" value="PbH1"/>
    <property type="match status" value="5"/>
</dbReference>
<evidence type="ECO:0000256" key="2">
    <source>
        <dbReference type="ARBA" id="ARBA00022801"/>
    </source>
</evidence>
<dbReference type="EMBL" id="BAABHC010000005">
    <property type="protein sequence ID" value="GAA4429140.1"/>
    <property type="molecule type" value="Genomic_DNA"/>
</dbReference>
<protein>
    <submittedName>
        <fullName evidence="5">Glycosyl hydrolase family 28 protein</fullName>
    </submittedName>
</protein>
<dbReference type="InterPro" id="IPR006626">
    <property type="entry name" value="PbH1"/>
</dbReference>
<sequence length="480" mass="53435">MRHDSFITLVLLFVCAFAFISFQGKPEQDDLPKLAWLKEVGAKKMPTKKKVYEVTKYGAVNDGKTLNTKAIQAAIDACAAKGGGIVTFKPGDYLTGSIYLKKGVHLRIDEGVQLLGSQNLADYPEIDTRVAGIEMRWPSALINVLDQENVAISGKGVVHAQGKPFWDLYWNMRKEYEPKGLRWIVDYDAKRPRTLLVSESSDVTIKDITMKQAGFWTIHILYSDHITVDGVVIQNNIDGHGPSTDGIDIDSSSYILVQNCDIDCNDDNFCLKAGRDWDGLRVNRPTEYILIRDCISRAGGGLITFGSETSGGIRHVVAHNLKAKGTGVGIRFKSATTRGGTVENIYIQDIEMDGVRVPIEVSMNWNPSYSYSTLPEGYTYETIPQHWKTMLQKVEPEERGIPNFREVYISDIKVKDAAKAISAAGIPQSYIEDFHLRDMEIDAKTAGEISHARNWTFEDVDIDTQDGSKIDVKNSTNIGL</sequence>
<proteinExistence type="inferred from homology"/>
<keyword evidence="2 4" id="KW-0378">Hydrolase</keyword>
<dbReference type="Gene3D" id="2.160.20.10">
    <property type="entry name" value="Single-stranded right-handed beta-helix, Pectin lyase-like"/>
    <property type="match status" value="1"/>
</dbReference>
<comment type="similarity">
    <text evidence="1 4">Belongs to the glycosyl hydrolase 28 family.</text>
</comment>